<keyword evidence="2" id="KW-1003">Cell membrane</keyword>
<accession>A0ABU0J0P6</accession>
<comment type="subcellular location">
    <subcellularLocation>
        <location evidence="1">Cell membrane</location>
        <topology evidence="1">Multi-pass membrane protein</topology>
    </subcellularLocation>
</comment>
<evidence type="ECO:0000313" key="8">
    <source>
        <dbReference type="Proteomes" id="UP001242480"/>
    </source>
</evidence>
<keyword evidence="8" id="KW-1185">Reference proteome</keyword>
<protein>
    <submittedName>
        <fullName evidence="7">Membrane protein</fullName>
    </submittedName>
</protein>
<sequence>MPGLHLLLDVWDRFAEDDGWPMASHMALSALMALFPFLIFVTALAGQLTTPAVQAEIVRLLFETWPHMVAAPIADEVNKVLGNSRPGVLTFGAVLSFLLATNGVEAMRVGVNRAYRVREMRPFWLLRLQGLLFVVIGALALMVLAGFVLFWPVLWDAAVTLVPPLGDLAMPVTALRYAAAFVVLGSAIVLVHLFLAAGERRLADVWPGVLLTFVFWLAGGGLFGIYLADFASYSRTYAGLAGVVAALFFLWLVSVVFLIGAELNAVLIERRRKKRDRGVDI</sequence>
<keyword evidence="3 6" id="KW-0812">Transmembrane</keyword>
<evidence type="ECO:0000256" key="5">
    <source>
        <dbReference type="ARBA" id="ARBA00023136"/>
    </source>
</evidence>
<evidence type="ECO:0000256" key="4">
    <source>
        <dbReference type="ARBA" id="ARBA00022989"/>
    </source>
</evidence>
<feature type="transmembrane region" description="Helical" evidence="6">
    <location>
        <begin position="174"/>
        <end position="197"/>
    </location>
</feature>
<keyword evidence="5 6" id="KW-0472">Membrane</keyword>
<organism evidence="7 8">
    <name type="scientific">Labrys wisconsinensis</name>
    <dbReference type="NCBI Taxonomy" id="425677"/>
    <lineage>
        <taxon>Bacteria</taxon>
        <taxon>Pseudomonadati</taxon>
        <taxon>Pseudomonadota</taxon>
        <taxon>Alphaproteobacteria</taxon>
        <taxon>Hyphomicrobiales</taxon>
        <taxon>Xanthobacteraceae</taxon>
        <taxon>Labrys</taxon>
    </lineage>
</organism>
<proteinExistence type="predicted"/>
<dbReference type="EMBL" id="JAUSVX010000001">
    <property type="protein sequence ID" value="MDQ0467832.1"/>
    <property type="molecule type" value="Genomic_DNA"/>
</dbReference>
<feature type="transmembrane region" description="Helical" evidence="6">
    <location>
        <begin position="125"/>
        <end position="154"/>
    </location>
</feature>
<dbReference type="PANTHER" id="PTHR30213">
    <property type="entry name" value="INNER MEMBRANE PROTEIN YHJD"/>
    <property type="match status" value="1"/>
</dbReference>
<comment type="caution">
    <text evidence="7">The sequence shown here is derived from an EMBL/GenBank/DDBJ whole genome shotgun (WGS) entry which is preliminary data.</text>
</comment>
<evidence type="ECO:0000256" key="3">
    <source>
        <dbReference type="ARBA" id="ARBA00022692"/>
    </source>
</evidence>
<gene>
    <name evidence="7" type="ORF">QO011_000827</name>
</gene>
<dbReference type="RefSeq" id="WP_307268062.1">
    <property type="nucleotide sequence ID" value="NZ_JAUSVX010000001.1"/>
</dbReference>
<dbReference type="PIRSF" id="PIRSF035875">
    <property type="entry name" value="RNase_BN"/>
    <property type="match status" value="1"/>
</dbReference>
<reference evidence="7 8" key="1">
    <citation type="submission" date="2023-07" db="EMBL/GenBank/DDBJ databases">
        <title>Genomic Encyclopedia of Type Strains, Phase IV (KMG-IV): sequencing the most valuable type-strain genomes for metagenomic binning, comparative biology and taxonomic classification.</title>
        <authorList>
            <person name="Goeker M."/>
        </authorList>
    </citation>
    <scope>NUCLEOTIDE SEQUENCE [LARGE SCALE GENOMIC DNA]</scope>
    <source>
        <strain evidence="7 8">DSM 19619</strain>
    </source>
</reference>
<feature type="transmembrane region" description="Helical" evidence="6">
    <location>
        <begin position="20"/>
        <end position="45"/>
    </location>
</feature>
<dbReference type="InterPro" id="IPR017039">
    <property type="entry name" value="Virul_fac_BrkB"/>
</dbReference>
<name>A0ABU0J0P6_9HYPH</name>
<feature type="transmembrane region" description="Helical" evidence="6">
    <location>
        <begin position="209"/>
        <end position="228"/>
    </location>
</feature>
<evidence type="ECO:0000256" key="1">
    <source>
        <dbReference type="ARBA" id="ARBA00004651"/>
    </source>
</evidence>
<keyword evidence="4 6" id="KW-1133">Transmembrane helix</keyword>
<evidence type="ECO:0000256" key="6">
    <source>
        <dbReference type="SAM" id="Phobius"/>
    </source>
</evidence>
<dbReference type="Proteomes" id="UP001242480">
    <property type="component" value="Unassembled WGS sequence"/>
</dbReference>
<dbReference type="PANTHER" id="PTHR30213:SF0">
    <property type="entry name" value="UPF0761 MEMBRANE PROTEIN YIHY"/>
    <property type="match status" value="1"/>
</dbReference>
<feature type="transmembrane region" description="Helical" evidence="6">
    <location>
        <begin position="57"/>
        <end position="74"/>
    </location>
</feature>
<feature type="transmembrane region" description="Helical" evidence="6">
    <location>
        <begin position="240"/>
        <end position="267"/>
    </location>
</feature>
<dbReference type="NCBIfam" id="TIGR00765">
    <property type="entry name" value="yihY_not_rbn"/>
    <property type="match status" value="1"/>
</dbReference>
<evidence type="ECO:0000313" key="7">
    <source>
        <dbReference type="EMBL" id="MDQ0467832.1"/>
    </source>
</evidence>
<evidence type="ECO:0000256" key="2">
    <source>
        <dbReference type="ARBA" id="ARBA00022475"/>
    </source>
</evidence>
<dbReference type="Pfam" id="PF03631">
    <property type="entry name" value="Virul_fac_BrkB"/>
    <property type="match status" value="1"/>
</dbReference>
<feature type="transmembrane region" description="Helical" evidence="6">
    <location>
        <begin position="86"/>
        <end position="104"/>
    </location>
</feature>